<reference evidence="10" key="1">
    <citation type="submission" date="2023-07" db="EMBL/GenBank/DDBJ databases">
        <title>A chromosome-level genome assembly of Lolium multiflorum.</title>
        <authorList>
            <person name="Chen Y."/>
            <person name="Copetti D."/>
            <person name="Kolliker R."/>
            <person name="Studer B."/>
        </authorList>
    </citation>
    <scope>NUCLEOTIDE SEQUENCE</scope>
    <source>
        <strain evidence="10">02402/16</strain>
        <tissue evidence="10">Leaf</tissue>
    </source>
</reference>
<evidence type="ECO:0000256" key="3">
    <source>
        <dbReference type="ARBA" id="ARBA00022490"/>
    </source>
</evidence>
<dbReference type="PROSITE" id="PS01239">
    <property type="entry name" value="DYNEIN_LIGHT_1"/>
    <property type="match status" value="1"/>
</dbReference>
<evidence type="ECO:0000256" key="9">
    <source>
        <dbReference type="SAM" id="MobiDB-lite"/>
    </source>
</evidence>
<dbReference type="GO" id="GO:0007017">
    <property type="term" value="P:microtubule-based process"/>
    <property type="evidence" value="ECO:0007669"/>
    <property type="project" value="InterPro"/>
</dbReference>
<evidence type="ECO:0000256" key="1">
    <source>
        <dbReference type="ARBA" id="ARBA00004245"/>
    </source>
</evidence>
<evidence type="ECO:0000256" key="6">
    <source>
        <dbReference type="ARBA" id="ARBA00023175"/>
    </source>
</evidence>
<dbReference type="FunFam" id="3.30.740.10:FF:000001">
    <property type="entry name" value="Dynein light chain"/>
    <property type="match status" value="1"/>
</dbReference>
<evidence type="ECO:0000313" key="11">
    <source>
        <dbReference type="Proteomes" id="UP001231189"/>
    </source>
</evidence>
<evidence type="ECO:0000313" key="10">
    <source>
        <dbReference type="EMBL" id="KAK1663991.1"/>
    </source>
</evidence>
<proteinExistence type="inferred from homology"/>
<keyword evidence="5 8" id="KW-0243">Dynein</keyword>
<feature type="compositionally biased region" description="Low complexity" evidence="9">
    <location>
        <begin position="40"/>
        <end position="57"/>
    </location>
</feature>
<dbReference type="Proteomes" id="UP001231189">
    <property type="component" value="Unassembled WGS sequence"/>
</dbReference>
<gene>
    <name evidence="10" type="ORF">QYE76_052150</name>
</gene>
<dbReference type="InterPro" id="IPR001372">
    <property type="entry name" value="Dynein_light_chain_typ-1/2"/>
</dbReference>
<evidence type="ECO:0000256" key="2">
    <source>
        <dbReference type="ARBA" id="ARBA00010156"/>
    </source>
</evidence>
<dbReference type="EMBL" id="JAUUTY010000003">
    <property type="protein sequence ID" value="KAK1663991.1"/>
    <property type="molecule type" value="Genomic_DNA"/>
</dbReference>
<dbReference type="SMART" id="SM01375">
    <property type="entry name" value="Dynein_light"/>
    <property type="match status" value="1"/>
</dbReference>
<dbReference type="GO" id="GO:0005874">
    <property type="term" value="C:microtubule"/>
    <property type="evidence" value="ECO:0007669"/>
    <property type="project" value="UniProtKB-KW"/>
</dbReference>
<dbReference type="GO" id="GO:0005868">
    <property type="term" value="C:cytoplasmic dynein complex"/>
    <property type="evidence" value="ECO:0007669"/>
    <property type="project" value="TreeGrafter"/>
</dbReference>
<keyword evidence="6 8" id="KW-0505">Motor protein</keyword>
<evidence type="ECO:0000256" key="4">
    <source>
        <dbReference type="ARBA" id="ARBA00022701"/>
    </source>
</evidence>
<keyword evidence="3 8" id="KW-0963">Cytoplasm</keyword>
<dbReference type="Pfam" id="PF01221">
    <property type="entry name" value="Dynein_light"/>
    <property type="match status" value="1"/>
</dbReference>
<dbReference type="SUPFAM" id="SSF54648">
    <property type="entry name" value="DLC"/>
    <property type="match status" value="1"/>
</dbReference>
<evidence type="ECO:0000256" key="5">
    <source>
        <dbReference type="ARBA" id="ARBA00023017"/>
    </source>
</evidence>
<evidence type="ECO:0000256" key="7">
    <source>
        <dbReference type="ARBA" id="ARBA00023212"/>
    </source>
</evidence>
<comment type="similarity">
    <text evidence="2 8">Belongs to the dynein light chain family.</text>
</comment>
<comment type="caution">
    <text evidence="10">The sequence shown here is derived from an EMBL/GenBank/DDBJ whole genome shotgun (WGS) entry which is preliminary data.</text>
</comment>
<accession>A0AAD8STE9</accession>
<dbReference type="PANTHER" id="PTHR11886">
    <property type="entry name" value="DYNEIN LIGHT CHAIN"/>
    <property type="match status" value="1"/>
</dbReference>
<name>A0AAD8STE9_LOLMU</name>
<dbReference type="Gene3D" id="3.30.740.10">
    <property type="entry name" value="Protein Inhibitor Of Neuronal Nitric Oxide Synthase"/>
    <property type="match status" value="1"/>
</dbReference>
<dbReference type="AlphaFoldDB" id="A0AAD8STE9"/>
<comment type="subcellular location">
    <subcellularLocation>
        <location evidence="1 8">Cytoplasm</location>
        <location evidence="1 8">Cytoskeleton</location>
    </subcellularLocation>
</comment>
<keyword evidence="7 8" id="KW-0206">Cytoskeleton</keyword>
<dbReference type="InterPro" id="IPR019763">
    <property type="entry name" value="Dynein_light_1/2_CS"/>
</dbReference>
<dbReference type="PANTHER" id="PTHR11886:SF35">
    <property type="entry name" value="DYNEIN LIGHT CHAIN"/>
    <property type="match status" value="1"/>
</dbReference>
<protein>
    <recommendedName>
        <fullName evidence="8">Dynein light chain</fullName>
    </recommendedName>
</protein>
<dbReference type="GO" id="GO:0045505">
    <property type="term" value="F:dynein intermediate chain binding"/>
    <property type="evidence" value="ECO:0007669"/>
    <property type="project" value="TreeGrafter"/>
</dbReference>
<evidence type="ECO:0000256" key="8">
    <source>
        <dbReference type="RuleBase" id="RU365010"/>
    </source>
</evidence>
<keyword evidence="11" id="KW-1185">Reference proteome</keyword>
<keyword evidence="4 8" id="KW-0493">Microtubule</keyword>
<sequence length="142" mass="15570">MADGVKREFGSVAASHPAPYATRGPAADADRKPIAASATAALGSPHPPAAAASPTPHKIQLKSADMKEEMQKEAFEISRVAFEKHAMEKDIAEYIKKEFDKNHGPTWHCIVGRNFGSYVTHETNYFVYFYIDSKAVLLFKSG</sequence>
<dbReference type="InterPro" id="IPR037177">
    <property type="entry name" value="DLC_sf"/>
</dbReference>
<dbReference type="CDD" id="cd21452">
    <property type="entry name" value="DLC-like_DYNLL1_DYNLL2"/>
    <property type="match status" value="1"/>
</dbReference>
<feature type="region of interest" description="Disordered" evidence="9">
    <location>
        <begin position="15"/>
        <end position="65"/>
    </location>
</feature>
<organism evidence="10 11">
    <name type="scientific">Lolium multiflorum</name>
    <name type="common">Italian ryegrass</name>
    <name type="synonym">Lolium perenne subsp. multiflorum</name>
    <dbReference type="NCBI Taxonomy" id="4521"/>
    <lineage>
        <taxon>Eukaryota</taxon>
        <taxon>Viridiplantae</taxon>
        <taxon>Streptophyta</taxon>
        <taxon>Embryophyta</taxon>
        <taxon>Tracheophyta</taxon>
        <taxon>Spermatophyta</taxon>
        <taxon>Magnoliopsida</taxon>
        <taxon>Liliopsida</taxon>
        <taxon>Poales</taxon>
        <taxon>Poaceae</taxon>
        <taxon>BOP clade</taxon>
        <taxon>Pooideae</taxon>
        <taxon>Poodae</taxon>
        <taxon>Poeae</taxon>
        <taxon>Poeae Chloroplast Group 2 (Poeae type)</taxon>
        <taxon>Loliodinae</taxon>
        <taxon>Loliinae</taxon>
        <taxon>Lolium</taxon>
    </lineage>
</organism>